<dbReference type="RefSeq" id="WP_206644780.1">
    <property type="nucleotide sequence ID" value="NZ_CP071247.1"/>
</dbReference>
<evidence type="ECO:0000313" key="2">
    <source>
        <dbReference type="EMBL" id="QSP95541.1"/>
    </source>
</evidence>
<accession>A0ABX7MT87</accession>
<organism evidence="2 3">
    <name type="scientific">Marinobacter salinisoli</name>
    <dbReference type="NCBI Taxonomy" id="2769486"/>
    <lineage>
        <taxon>Bacteria</taxon>
        <taxon>Pseudomonadati</taxon>
        <taxon>Pseudomonadota</taxon>
        <taxon>Gammaproteobacteria</taxon>
        <taxon>Pseudomonadales</taxon>
        <taxon>Marinobacteraceae</taxon>
        <taxon>Marinobacter</taxon>
    </lineage>
</organism>
<proteinExistence type="predicted"/>
<protein>
    <recommendedName>
        <fullName evidence="4">DUF2059 domain-containing protein</fullName>
    </recommendedName>
</protein>
<sequence>MLISKLFRPLLFVSGLLWGTFAVSAPLTSNDVVNVINCLAEIQAIGDEFVDLDDESAPLDSDPSDMFSSLVEQSKSHPAFHKLESIIEDNGFESPEAFGAVADRVMAAAMAIQVRNDPAAQLALNSPRTPGDIDAYLQNLPKDLPQEMRADIEQNLRSMATYMNSVSETVKTVPEEDIQAVYPHLAALYEWMGDDEDGSNSDMSTDW</sequence>
<gene>
    <name evidence="2" type="ORF">LPB19_03750</name>
</gene>
<feature type="signal peptide" evidence="1">
    <location>
        <begin position="1"/>
        <end position="25"/>
    </location>
</feature>
<dbReference type="Proteomes" id="UP000663555">
    <property type="component" value="Chromosome"/>
</dbReference>
<evidence type="ECO:0008006" key="4">
    <source>
        <dbReference type="Google" id="ProtNLM"/>
    </source>
</evidence>
<feature type="chain" id="PRO_5046051820" description="DUF2059 domain-containing protein" evidence="1">
    <location>
        <begin position="26"/>
        <end position="207"/>
    </location>
</feature>
<name>A0ABX7MT87_9GAMM</name>
<dbReference type="EMBL" id="CP071247">
    <property type="protein sequence ID" value="QSP95541.1"/>
    <property type="molecule type" value="Genomic_DNA"/>
</dbReference>
<keyword evidence="3" id="KW-1185">Reference proteome</keyword>
<reference evidence="2 3" key="1">
    <citation type="submission" date="2021-03" db="EMBL/GenBank/DDBJ databases">
        <title>Genome sequencing of Marinobacter sp. LPB0319.</title>
        <authorList>
            <person name="Kim J."/>
        </authorList>
    </citation>
    <scope>NUCLEOTIDE SEQUENCE [LARGE SCALE GENOMIC DNA]</scope>
    <source>
        <strain evidence="2 3">LPB0319</strain>
    </source>
</reference>
<keyword evidence="1" id="KW-0732">Signal</keyword>
<evidence type="ECO:0000313" key="3">
    <source>
        <dbReference type="Proteomes" id="UP000663555"/>
    </source>
</evidence>
<evidence type="ECO:0000256" key="1">
    <source>
        <dbReference type="SAM" id="SignalP"/>
    </source>
</evidence>